<proteinExistence type="inferred from homology"/>
<evidence type="ECO:0000313" key="7">
    <source>
        <dbReference type="Proteomes" id="UP000054047"/>
    </source>
</evidence>
<sequence>MPEESELEDMLTQVMVVFKYIEDKDVFSKFYTKMFSKRLISETSASEEAEVSLINKLKQMCGFEYTNRLSKMINDTQISKDSCAEFRDYLSNRNVDLGIDFNMLILR</sequence>
<keyword evidence="7" id="KW-1185">Reference proteome</keyword>
<dbReference type="FunFam" id="1.20.1310.10:FF:000002">
    <property type="entry name" value="cullin-3 isoform X1"/>
    <property type="match status" value="1"/>
</dbReference>
<dbReference type="InterPro" id="IPR016158">
    <property type="entry name" value="Cullin_homology"/>
</dbReference>
<dbReference type="EMBL" id="KN749789">
    <property type="protein sequence ID" value="KIH50416.1"/>
    <property type="molecule type" value="Genomic_DNA"/>
</dbReference>
<dbReference type="PANTHER" id="PTHR11932">
    <property type="entry name" value="CULLIN"/>
    <property type="match status" value="1"/>
</dbReference>
<dbReference type="InterPro" id="IPR036317">
    <property type="entry name" value="Cullin_homology_sf"/>
</dbReference>
<evidence type="ECO:0000259" key="5">
    <source>
        <dbReference type="PROSITE" id="PS50069"/>
    </source>
</evidence>
<keyword evidence="1" id="KW-1017">Isopeptide bond</keyword>
<reference evidence="6 7" key="1">
    <citation type="submission" date="2013-12" db="EMBL/GenBank/DDBJ databases">
        <title>Draft genome of the parsitic nematode Ancylostoma duodenale.</title>
        <authorList>
            <person name="Mitreva M."/>
        </authorList>
    </citation>
    <scope>NUCLEOTIDE SEQUENCE [LARGE SCALE GENOMIC DNA]</scope>
    <source>
        <strain evidence="6 7">Zhejiang</strain>
    </source>
</reference>
<dbReference type="AlphaFoldDB" id="A0A0C2G015"/>
<dbReference type="GO" id="GO:0006511">
    <property type="term" value="P:ubiquitin-dependent protein catabolic process"/>
    <property type="evidence" value="ECO:0007669"/>
    <property type="project" value="InterPro"/>
</dbReference>
<organism evidence="6 7">
    <name type="scientific">Ancylostoma duodenale</name>
    <dbReference type="NCBI Taxonomy" id="51022"/>
    <lineage>
        <taxon>Eukaryota</taxon>
        <taxon>Metazoa</taxon>
        <taxon>Ecdysozoa</taxon>
        <taxon>Nematoda</taxon>
        <taxon>Chromadorea</taxon>
        <taxon>Rhabditida</taxon>
        <taxon>Rhabditina</taxon>
        <taxon>Rhabditomorpha</taxon>
        <taxon>Strongyloidea</taxon>
        <taxon>Ancylostomatidae</taxon>
        <taxon>Ancylostomatinae</taxon>
        <taxon>Ancylostoma</taxon>
    </lineage>
</organism>
<evidence type="ECO:0000313" key="6">
    <source>
        <dbReference type="EMBL" id="KIH50416.1"/>
    </source>
</evidence>
<dbReference type="OrthoDB" id="5871988at2759"/>
<evidence type="ECO:0000256" key="4">
    <source>
        <dbReference type="RuleBase" id="RU003829"/>
    </source>
</evidence>
<evidence type="ECO:0000256" key="1">
    <source>
        <dbReference type="ARBA" id="ARBA00022499"/>
    </source>
</evidence>
<dbReference type="Pfam" id="PF00888">
    <property type="entry name" value="Cullin"/>
    <property type="match status" value="1"/>
</dbReference>
<dbReference type="SUPFAM" id="SSF75632">
    <property type="entry name" value="Cullin homology domain"/>
    <property type="match status" value="1"/>
</dbReference>
<feature type="domain" description="Cullin family profile" evidence="5">
    <location>
        <begin position="1"/>
        <end position="107"/>
    </location>
</feature>
<protein>
    <submittedName>
        <fullName evidence="6">Cullin family protein</fullName>
    </submittedName>
</protein>
<accession>A0A0C2G015</accession>
<dbReference type="GO" id="GO:0031625">
    <property type="term" value="F:ubiquitin protein ligase binding"/>
    <property type="evidence" value="ECO:0007669"/>
    <property type="project" value="InterPro"/>
</dbReference>
<evidence type="ECO:0000256" key="2">
    <source>
        <dbReference type="ARBA" id="ARBA00022843"/>
    </source>
</evidence>
<comment type="similarity">
    <text evidence="3 4">Belongs to the cullin family.</text>
</comment>
<evidence type="ECO:0000256" key="3">
    <source>
        <dbReference type="PROSITE-ProRule" id="PRU00330"/>
    </source>
</evidence>
<dbReference type="InterPro" id="IPR045093">
    <property type="entry name" value="Cullin"/>
</dbReference>
<gene>
    <name evidence="6" type="ORF">ANCDUO_19506</name>
</gene>
<dbReference type="PROSITE" id="PS50069">
    <property type="entry name" value="CULLIN_2"/>
    <property type="match status" value="1"/>
</dbReference>
<dbReference type="Gene3D" id="1.20.1310.10">
    <property type="entry name" value="Cullin Repeats"/>
    <property type="match status" value="1"/>
</dbReference>
<keyword evidence="2" id="KW-0832">Ubl conjugation</keyword>
<dbReference type="InterPro" id="IPR001373">
    <property type="entry name" value="Cullin_N"/>
</dbReference>
<name>A0A0C2G015_9BILA</name>
<dbReference type="SMART" id="SM00182">
    <property type="entry name" value="CULLIN"/>
    <property type="match status" value="1"/>
</dbReference>
<dbReference type="Proteomes" id="UP000054047">
    <property type="component" value="Unassembled WGS sequence"/>
</dbReference>